<gene>
    <name evidence="1" type="ORF">HX018_16885</name>
</gene>
<evidence type="ECO:0000313" key="2">
    <source>
        <dbReference type="Proteomes" id="UP001170954"/>
    </source>
</evidence>
<reference evidence="1" key="1">
    <citation type="submission" date="2020-06" db="EMBL/GenBank/DDBJ databases">
        <authorList>
            <person name="Dong N."/>
        </authorList>
    </citation>
    <scope>NUCLEOTIDE SEQUENCE</scope>
    <source>
        <strain evidence="1">R1692</strain>
    </source>
</reference>
<evidence type="ECO:0000313" key="1">
    <source>
        <dbReference type="EMBL" id="MDM1049917.1"/>
    </source>
</evidence>
<name>A0ABT7NRQ2_9SPHI</name>
<proteinExistence type="predicted"/>
<evidence type="ECO:0008006" key="3">
    <source>
        <dbReference type="Google" id="ProtNLM"/>
    </source>
</evidence>
<dbReference type="Proteomes" id="UP001170954">
    <property type="component" value="Unassembled WGS sequence"/>
</dbReference>
<sequence length="921" mass="107078">MSTNQLYIFSKNTDATATEQGYYYQKLKTLKTWLQNRINNISEVIYCDYEDDILQRNFVEGTSKFRQIKLYSSTFSFSTEEIKKSLANFFMLFTKGDYLFDDACFVFETNSSIAREMRGNDANLLKEWFENQDDMSEDLIARCKARVKEIIDEYVKDGYARQMAGDITGDFLNAKIFYDNLPEEFWEKFITSIKWHFENVEQQEAIPELRKEIDSLILLLPLPINSKEVSTYAGVLLHEITEKTIDPVKDNRILTNDLLDFIVLNQGTQQDKWYAEVYAKWVQVELIDDFRLGEFYEMIDATRHCRWNLHDSEHSETWLKLLRMYINLPETIIICKRKAIYEYLFLKMSTNMDSPRPTGSIDGEEEIVKFYFENFNERNSLFDLEDDITLLQIILAQWMATPNFLSKDIIIGWQEMVEKYIDECLVNPIDADEKCLLLELKGSCIFHFNIGIDKAKKVDEALNIYREIIPILPETRLYTISRLSDILGQVITVFIRFSINQDIVIDAIEQFLSEISEHADQTGKQHNAAHNLIERGVVYLKAEGYKNFGRALNCFHKASGLWLLNDTKDGYLLSVINIGQIYNALGANLAGKYYGLCGIWASLNFGDAKYLKRVADSNAVIYHADFVQGSWMCALNDFLNFLNAHHHFVAESSTSSDRDRLTKSFLDLNLILETAEFLHPELIHFINFYKQCLGSFYSEEMNYLVTHMKTVIAKQQNIMDFINLKTNDMPFNDVGQFRIIRFKILGGEWRLLFDNTFHLNAIAEEFGALLQITLCEIALFNSDLNFPANPILINIEQTDVPFSKIKQTDNSVLKWQIGIQLLGEGNVQKTKMHYASLANNIKYLISKVVGLDDDQINSLYDILHEKQKLGDKALKSIGYQYAYLTSYRQEDFDASQRRHFRQIDGRFDRELEDRLVPVQTS</sequence>
<comment type="caution">
    <text evidence="1">The sequence shown here is derived from an EMBL/GenBank/DDBJ whole genome shotgun (WGS) entry which is preliminary data.</text>
</comment>
<dbReference type="RefSeq" id="WP_185216434.1">
    <property type="nucleotide sequence ID" value="NZ_JACAGK010000062.1"/>
</dbReference>
<keyword evidence="2" id="KW-1185">Reference proteome</keyword>
<organism evidence="1 2">
    <name type="scientific">Sphingobacterium hotanense</name>
    <dbReference type="NCBI Taxonomy" id="649196"/>
    <lineage>
        <taxon>Bacteria</taxon>
        <taxon>Pseudomonadati</taxon>
        <taxon>Bacteroidota</taxon>
        <taxon>Sphingobacteriia</taxon>
        <taxon>Sphingobacteriales</taxon>
        <taxon>Sphingobacteriaceae</taxon>
        <taxon>Sphingobacterium</taxon>
    </lineage>
</organism>
<dbReference type="EMBL" id="JACAGK010000062">
    <property type="protein sequence ID" value="MDM1049917.1"/>
    <property type="molecule type" value="Genomic_DNA"/>
</dbReference>
<reference evidence="1" key="2">
    <citation type="journal article" date="2022" name="Sci. Total Environ.">
        <title>Prevalence, transmission, and molecular epidemiology of tet(X)-positive bacteria among humans, animals, and environmental niches in China: An epidemiological, and genomic-based study.</title>
        <authorList>
            <person name="Dong N."/>
            <person name="Zeng Y."/>
            <person name="Cai C."/>
            <person name="Sun C."/>
            <person name="Lu J."/>
            <person name="Liu C."/>
            <person name="Zhou H."/>
            <person name="Sun Q."/>
            <person name="Shu L."/>
            <person name="Wang H."/>
            <person name="Wang Y."/>
            <person name="Wang S."/>
            <person name="Wu C."/>
            <person name="Chan E.W."/>
            <person name="Chen G."/>
            <person name="Shen Z."/>
            <person name="Chen S."/>
            <person name="Zhang R."/>
        </authorList>
    </citation>
    <scope>NUCLEOTIDE SEQUENCE</scope>
    <source>
        <strain evidence="1">R1692</strain>
    </source>
</reference>
<protein>
    <recommendedName>
        <fullName evidence="3">Tetratricopeptide repeat protein</fullName>
    </recommendedName>
</protein>
<accession>A0ABT7NRQ2</accession>